<accession>A0A1M7SR34</accession>
<dbReference type="InterPro" id="IPR036287">
    <property type="entry name" value="Rv1873-like_sf"/>
</dbReference>
<sequence>MDATHDPHGLERFLEAQEGVIEQAMDELARGAKTGCWMWFVFPQLSGLGRSETARLYAIRSRDEARAYLEHPVLGPRLRRCVALAMSHPRLTAHDIFGSPDDIKLRSCLTLFAEVAAPEDDIFRRALDRLFAGRPDPRTLTLL</sequence>
<dbReference type="Proteomes" id="UP000184066">
    <property type="component" value="Unassembled WGS sequence"/>
</dbReference>
<evidence type="ECO:0000313" key="1">
    <source>
        <dbReference type="EMBL" id="SHN60884.1"/>
    </source>
</evidence>
<protein>
    <submittedName>
        <fullName evidence="1">Uncharacterized protein, DUF1810 family</fullName>
    </submittedName>
</protein>
<dbReference type="SUPFAM" id="SSF140736">
    <property type="entry name" value="Rv1873-like"/>
    <property type="match status" value="1"/>
</dbReference>
<reference evidence="1 2" key="1">
    <citation type="submission" date="2016-12" db="EMBL/GenBank/DDBJ databases">
        <authorList>
            <person name="Song W.-J."/>
            <person name="Kurnit D.M."/>
        </authorList>
    </citation>
    <scope>NUCLEOTIDE SEQUENCE [LARGE SCALE GENOMIC DNA]</scope>
    <source>
        <strain evidence="1 2">CGMCC 1.10808</strain>
    </source>
</reference>
<dbReference type="Gene3D" id="1.25.40.380">
    <property type="entry name" value="Protein of unknown function DUF1810"/>
    <property type="match status" value="1"/>
</dbReference>
<dbReference type="EMBL" id="FRDL01000003">
    <property type="protein sequence ID" value="SHN60884.1"/>
    <property type="molecule type" value="Genomic_DNA"/>
</dbReference>
<organism evidence="1 2">
    <name type="scientific">Oceanicella actignis</name>
    <dbReference type="NCBI Taxonomy" id="1189325"/>
    <lineage>
        <taxon>Bacteria</taxon>
        <taxon>Pseudomonadati</taxon>
        <taxon>Pseudomonadota</taxon>
        <taxon>Alphaproteobacteria</taxon>
        <taxon>Rhodobacterales</taxon>
        <taxon>Paracoccaceae</taxon>
        <taxon>Oceanicella</taxon>
    </lineage>
</organism>
<dbReference type="OrthoDB" id="9801870at2"/>
<dbReference type="InterPro" id="IPR014937">
    <property type="entry name" value="DUF1810"/>
</dbReference>
<dbReference type="Pfam" id="PF08837">
    <property type="entry name" value="DUF1810"/>
    <property type="match status" value="1"/>
</dbReference>
<name>A0A1M7SR34_9RHOB</name>
<gene>
    <name evidence="1" type="ORF">SAMN05216200_103114</name>
</gene>
<dbReference type="RefSeq" id="WP_072746709.1">
    <property type="nucleotide sequence ID" value="NZ_FOHL01000001.1"/>
</dbReference>
<dbReference type="AlphaFoldDB" id="A0A1M7SR34"/>
<keyword evidence="2" id="KW-1185">Reference proteome</keyword>
<proteinExistence type="predicted"/>
<dbReference type="PIRSF" id="PIRSF008546">
    <property type="entry name" value="UCP008546"/>
    <property type="match status" value="1"/>
</dbReference>
<evidence type="ECO:0000313" key="2">
    <source>
        <dbReference type="Proteomes" id="UP000184066"/>
    </source>
</evidence>